<feature type="transmembrane region" description="Helical" evidence="2">
    <location>
        <begin position="97"/>
        <end position="117"/>
    </location>
</feature>
<gene>
    <name evidence="3" type="ORF">KHLLAP_LOCUS13428</name>
</gene>
<protein>
    <submittedName>
        <fullName evidence="3">Uu.00g010790.m01.CDS01</fullName>
    </submittedName>
</protein>
<keyword evidence="4" id="KW-1185">Reference proteome</keyword>
<evidence type="ECO:0000313" key="4">
    <source>
        <dbReference type="Proteomes" id="UP001295740"/>
    </source>
</evidence>
<sequence length="181" mass="19248">MDAISAYSFTSCAWHLLQAIPLIIWPAAINGLLTYAGEQGAVPVPSMPMQPSSSVENYFARSLGLALLALGMVTVVLTGSLPLGSMVESPTETPSPYAAASVLLTTLHHVSAAFYCWARYNKTQQTGFLLGFVGSAVLAAFGTWCVLFGGGKARVSRRTGADKRTSGFPFRNAEAEKRKGR</sequence>
<evidence type="ECO:0000256" key="2">
    <source>
        <dbReference type="SAM" id="Phobius"/>
    </source>
</evidence>
<comment type="caution">
    <text evidence="3">The sequence shown here is derived from an EMBL/GenBank/DDBJ whole genome shotgun (WGS) entry which is preliminary data.</text>
</comment>
<reference evidence="3" key="1">
    <citation type="submission" date="2023-10" db="EMBL/GenBank/DDBJ databases">
        <authorList>
            <person name="Hackl T."/>
        </authorList>
    </citation>
    <scope>NUCLEOTIDE SEQUENCE</scope>
</reference>
<feature type="transmembrane region" description="Helical" evidence="2">
    <location>
        <begin position="129"/>
        <end position="149"/>
    </location>
</feature>
<dbReference type="EMBL" id="CAUWAG010000020">
    <property type="protein sequence ID" value="CAJ2512960.1"/>
    <property type="molecule type" value="Genomic_DNA"/>
</dbReference>
<dbReference type="PANTHER" id="PTHR39605:SF1">
    <property type="entry name" value="MAJOR FACILITATOR SUPERFAMILY (MFS) PROFILE DOMAIN-CONTAINING PROTEIN"/>
    <property type="match status" value="1"/>
</dbReference>
<accession>A0AAI8VYI9</accession>
<dbReference type="PANTHER" id="PTHR39605">
    <property type="entry name" value="MAJOR FACILITATOR SUPERFAMILY (MFS) PROFILE DOMAIN-CONTAINING PROTEIN"/>
    <property type="match status" value="1"/>
</dbReference>
<dbReference type="Proteomes" id="UP001295740">
    <property type="component" value="Unassembled WGS sequence"/>
</dbReference>
<feature type="transmembrane region" description="Helical" evidence="2">
    <location>
        <begin position="16"/>
        <end position="37"/>
    </location>
</feature>
<keyword evidence="2" id="KW-0472">Membrane</keyword>
<feature type="transmembrane region" description="Helical" evidence="2">
    <location>
        <begin position="58"/>
        <end position="77"/>
    </location>
</feature>
<organism evidence="3 4">
    <name type="scientific">Anthostomella pinea</name>
    <dbReference type="NCBI Taxonomy" id="933095"/>
    <lineage>
        <taxon>Eukaryota</taxon>
        <taxon>Fungi</taxon>
        <taxon>Dikarya</taxon>
        <taxon>Ascomycota</taxon>
        <taxon>Pezizomycotina</taxon>
        <taxon>Sordariomycetes</taxon>
        <taxon>Xylariomycetidae</taxon>
        <taxon>Xylariales</taxon>
        <taxon>Xylariaceae</taxon>
        <taxon>Anthostomella</taxon>
    </lineage>
</organism>
<keyword evidence="2" id="KW-1133">Transmembrane helix</keyword>
<feature type="region of interest" description="Disordered" evidence="1">
    <location>
        <begin position="160"/>
        <end position="181"/>
    </location>
</feature>
<evidence type="ECO:0000256" key="1">
    <source>
        <dbReference type="SAM" id="MobiDB-lite"/>
    </source>
</evidence>
<name>A0AAI8VYI9_9PEZI</name>
<evidence type="ECO:0000313" key="3">
    <source>
        <dbReference type="EMBL" id="CAJ2512960.1"/>
    </source>
</evidence>
<dbReference type="AlphaFoldDB" id="A0AAI8VYI9"/>
<proteinExistence type="predicted"/>
<keyword evidence="2" id="KW-0812">Transmembrane</keyword>